<evidence type="ECO:0000313" key="1">
    <source>
        <dbReference type="EMBL" id="CAD7257448.1"/>
    </source>
</evidence>
<accession>A0A7R9AND5</accession>
<evidence type="ECO:0008006" key="2">
    <source>
        <dbReference type="Google" id="ProtNLM"/>
    </source>
</evidence>
<name>A0A7R9AND5_TIMSH</name>
<dbReference type="SUPFAM" id="SSF51197">
    <property type="entry name" value="Clavaminate synthase-like"/>
    <property type="match status" value="1"/>
</dbReference>
<dbReference type="PANTHER" id="PTHR12480:SF19">
    <property type="entry name" value="CUPIN-LIKE DOMAIN-CONTAINING PROTEIN"/>
    <property type="match status" value="1"/>
</dbReference>
<reference evidence="1" key="1">
    <citation type="submission" date="2020-11" db="EMBL/GenBank/DDBJ databases">
        <authorList>
            <person name="Tran Van P."/>
        </authorList>
    </citation>
    <scope>NUCLEOTIDE SEQUENCE</scope>
</reference>
<sequence>MKNIGLEFEARTSHHKQVILDEADASIHVIIVSAVELNTASALANYAAEAVHGQYAATVGTSVQTTGRLRDVSGLEANRQGGKHNPGKFPPELANLKTKISLLFDPLTNDNYKPGINNRTWDTPFTYTAPGRPVVVTDAMLNWTAQQVFNFRFLKMIYTQFQQSPDCQLLAANSGSSNIGEDEFNTSTKPNLEPWHISWRNCDERAAAILRQHYGRPYFLPANEEEAKLEWIYLGSPGYRETMHIDVVEQPTWQAQLRGIKRWFLHPPPECYYQCESLEVTLQPGEIIVVDSTKWYHETTVISDEYSITVGAQFAIT</sequence>
<dbReference type="Gene3D" id="2.60.120.650">
    <property type="entry name" value="Cupin"/>
    <property type="match status" value="1"/>
</dbReference>
<organism evidence="1">
    <name type="scientific">Timema shepardi</name>
    <name type="common">Walking stick</name>
    <dbReference type="NCBI Taxonomy" id="629360"/>
    <lineage>
        <taxon>Eukaryota</taxon>
        <taxon>Metazoa</taxon>
        <taxon>Ecdysozoa</taxon>
        <taxon>Arthropoda</taxon>
        <taxon>Hexapoda</taxon>
        <taxon>Insecta</taxon>
        <taxon>Pterygota</taxon>
        <taxon>Neoptera</taxon>
        <taxon>Polyneoptera</taxon>
        <taxon>Phasmatodea</taxon>
        <taxon>Timematodea</taxon>
        <taxon>Timematoidea</taxon>
        <taxon>Timematidae</taxon>
        <taxon>Timema</taxon>
    </lineage>
</organism>
<dbReference type="InterPro" id="IPR050910">
    <property type="entry name" value="JMJD6_ArgDemeth/LysHydrox"/>
</dbReference>
<dbReference type="EMBL" id="OC000489">
    <property type="protein sequence ID" value="CAD7257448.1"/>
    <property type="molecule type" value="Genomic_DNA"/>
</dbReference>
<protein>
    <recommendedName>
        <fullName evidence="2">JmjC domain-containing protein</fullName>
    </recommendedName>
</protein>
<dbReference type="PANTHER" id="PTHR12480">
    <property type="entry name" value="ARGININE DEMETHYLASE AND LYSYL-HYDROXYLASE JMJD"/>
    <property type="match status" value="1"/>
</dbReference>
<dbReference type="GO" id="GO:0016706">
    <property type="term" value="F:2-oxoglutarate-dependent dioxygenase activity"/>
    <property type="evidence" value="ECO:0007669"/>
    <property type="project" value="TreeGrafter"/>
</dbReference>
<dbReference type="AlphaFoldDB" id="A0A7R9AND5"/>
<proteinExistence type="predicted"/>
<gene>
    <name evidence="1" type="ORF">TSIB3V08_LOCUS1707</name>
</gene>